<accession>A0A9P5NUT8</accession>
<dbReference type="EMBL" id="JADNYJ010000025">
    <property type="protein sequence ID" value="KAF8904776.1"/>
    <property type="molecule type" value="Genomic_DNA"/>
</dbReference>
<sequence length="73" mass="8146">MNWSILSFSTTIQYAFCPSLAFGSLILWIGINAGRDTTALLKLTPSCSLVQLNESYIFLSHDFDSTGLRVSRR</sequence>
<keyword evidence="1" id="KW-0472">Membrane</keyword>
<evidence type="ECO:0000313" key="2">
    <source>
        <dbReference type="EMBL" id="KAF8904776.1"/>
    </source>
</evidence>
<feature type="transmembrane region" description="Helical" evidence="1">
    <location>
        <begin position="12"/>
        <end position="31"/>
    </location>
</feature>
<gene>
    <name evidence="2" type="ORF">CPB84DRAFT_1772795</name>
</gene>
<name>A0A9P5NUT8_GYMJU</name>
<dbReference type="AlphaFoldDB" id="A0A9P5NUT8"/>
<keyword evidence="3" id="KW-1185">Reference proteome</keyword>
<dbReference type="Proteomes" id="UP000724874">
    <property type="component" value="Unassembled WGS sequence"/>
</dbReference>
<evidence type="ECO:0000256" key="1">
    <source>
        <dbReference type="SAM" id="Phobius"/>
    </source>
</evidence>
<keyword evidence="1" id="KW-1133">Transmembrane helix</keyword>
<proteinExistence type="predicted"/>
<reference evidence="2" key="1">
    <citation type="submission" date="2020-11" db="EMBL/GenBank/DDBJ databases">
        <authorList>
            <consortium name="DOE Joint Genome Institute"/>
            <person name="Ahrendt S."/>
            <person name="Riley R."/>
            <person name="Andreopoulos W."/>
            <person name="LaButti K."/>
            <person name="Pangilinan J."/>
            <person name="Ruiz-duenas F.J."/>
            <person name="Barrasa J.M."/>
            <person name="Sanchez-Garcia M."/>
            <person name="Camarero S."/>
            <person name="Miyauchi S."/>
            <person name="Serrano A."/>
            <person name="Linde D."/>
            <person name="Babiker R."/>
            <person name="Drula E."/>
            <person name="Ayuso-Fernandez I."/>
            <person name="Pacheco R."/>
            <person name="Padilla G."/>
            <person name="Ferreira P."/>
            <person name="Barriuso J."/>
            <person name="Kellner H."/>
            <person name="Castanera R."/>
            <person name="Alfaro M."/>
            <person name="Ramirez L."/>
            <person name="Pisabarro A.G."/>
            <person name="Kuo A."/>
            <person name="Tritt A."/>
            <person name="Lipzen A."/>
            <person name="He G."/>
            <person name="Yan M."/>
            <person name="Ng V."/>
            <person name="Cullen D."/>
            <person name="Martin F."/>
            <person name="Rosso M.-N."/>
            <person name="Henrissat B."/>
            <person name="Hibbett D."/>
            <person name="Martinez A.T."/>
            <person name="Grigoriev I.V."/>
        </authorList>
    </citation>
    <scope>NUCLEOTIDE SEQUENCE</scope>
    <source>
        <strain evidence="2">AH 44721</strain>
    </source>
</reference>
<keyword evidence="1" id="KW-0812">Transmembrane</keyword>
<evidence type="ECO:0000313" key="3">
    <source>
        <dbReference type="Proteomes" id="UP000724874"/>
    </source>
</evidence>
<protein>
    <submittedName>
        <fullName evidence="2">Uncharacterized protein</fullName>
    </submittedName>
</protein>
<feature type="non-terminal residue" evidence="2">
    <location>
        <position position="73"/>
    </location>
</feature>
<comment type="caution">
    <text evidence="2">The sequence shown here is derived from an EMBL/GenBank/DDBJ whole genome shotgun (WGS) entry which is preliminary data.</text>
</comment>
<organism evidence="2 3">
    <name type="scientific">Gymnopilus junonius</name>
    <name type="common">Spectacular rustgill mushroom</name>
    <name type="synonym">Gymnopilus spectabilis subsp. junonius</name>
    <dbReference type="NCBI Taxonomy" id="109634"/>
    <lineage>
        <taxon>Eukaryota</taxon>
        <taxon>Fungi</taxon>
        <taxon>Dikarya</taxon>
        <taxon>Basidiomycota</taxon>
        <taxon>Agaricomycotina</taxon>
        <taxon>Agaricomycetes</taxon>
        <taxon>Agaricomycetidae</taxon>
        <taxon>Agaricales</taxon>
        <taxon>Agaricineae</taxon>
        <taxon>Hymenogastraceae</taxon>
        <taxon>Gymnopilus</taxon>
    </lineage>
</organism>